<evidence type="ECO:0000313" key="11">
    <source>
        <dbReference type="Proteomes" id="UP001501411"/>
    </source>
</evidence>
<proteinExistence type="inferred from homology"/>
<keyword evidence="7 8" id="KW-0998">Cell outer membrane</keyword>
<dbReference type="Pfam" id="PF13715">
    <property type="entry name" value="CarbopepD_reg_2"/>
    <property type="match status" value="1"/>
</dbReference>
<dbReference type="PANTHER" id="PTHR30069">
    <property type="entry name" value="TONB-DEPENDENT OUTER MEMBRANE RECEPTOR"/>
    <property type="match status" value="1"/>
</dbReference>
<dbReference type="InterPro" id="IPR039426">
    <property type="entry name" value="TonB-dep_rcpt-like"/>
</dbReference>
<keyword evidence="10" id="KW-0675">Receptor</keyword>
<dbReference type="Gene3D" id="2.60.40.1120">
    <property type="entry name" value="Carboxypeptidase-like, regulatory domain"/>
    <property type="match status" value="1"/>
</dbReference>
<keyword evidence="4 8" id="KW-0812">Transmembrane</keyword>
<dbReference type="SUPFAM" id="SSF56935">
    <property type="entry name" value="Porins"/>
    <property type="match status" value="1"/>
</dbReference>
<dbReference type="Pfam" id="PF07715">
    <property type="entry name" value="Plug"/>
    <property type="match status" value="1"/>
</dbReference>
<dbReference type="InterPro" id="IPR012910">
    <property type="entry name" value="Plug_dom"/>
</dbReference>
<dbReference type="Gene3D" id="2.40.170.20">
    <property type="entry name" value="TonB-dependent receptor, beta-barrel domain"/>
    <property type="match status" value="1"/>
</dbReference>
<keyword evidence="5" id="KW-0732">Signal</keyword>
<sequence length="799" mass="89230">MLLLSPLLKAQAVDGIISGRIAFENDEPIAGASIRIAGSKQGTKSDSNGRFVLTVPSGASYRLQINYMGTAKRTINADLTKQKETTLQITLFESTNELDEVTIQGQTTTQKAKTQIVKAEVVDTKAHQQEASTLVELMNRSAGIRIRQSGGLGSDNNIMLNGFQGKSIKTFKDGVPTDYLGAAFNLSTLPVNMLEHVEVYKGVLPTQLGADALGGAVNLVSRLGTQPYLAASYELASFNTHRATINWYHRSDNSKLFGGLDAFFNYSDNSYQVTADIPNEETANVIPEKVKLFHNAYRQWYAEAYGGWKDVFWADEFRLGITTFYMKRDNQFAALMERPFGAAYSRQKAPIIPTLRYKKSLLNGKLIFDQFAVYSSINNLLVDTLSGSYDWYGQYHAPVDAGKRGESGNASLADIRFSNLTTRTGINYQLNEQHGLTFNLVFNDYNRKGSDPYGAVSAGENPVDLQSLPADYTKVVGALGLSSTFLEKRLQNLVQVKYYQANAVGQEVNLSTGRLREETSKAKSSTFGAAEALKWNINPNTFFRLSGEYATRLPEQQEILGNGNFVLANFGLNPERSVNGNLGFGYNKGNHYGVEVNSFYRITKDMIISVPVNLIYSQSSNVEQVRGIGLETDAYVQAFKWLRLNGNFTYQDFRLYHVTEPSILYLERARLRNVPYFFANLGATFNVNNTISNGDHLQAYWYFSYVHEYYLNYIPKDTEPDGFLGLWGDAKIDAPNIIPGQNVHTVGVVWNPSPSQPLSINLECKNLFDAAVYDNFRIQNAGRSFHLKLNYILNYSHNK</sequence>
<organism evidence="10 11">
    <name type="scientific">Olivibacter ginsenosidimutans</name>
    <dbReference type="NCBI Taxonomy" id="1176537"/>
    <lineage>
        <taxon>Bacteria</taxon>
        <taxon>Pseudomonadati</taxon>
        <taxon>Bacteroidota</taxon>
        <taxon>Sphingobacteriia</taxon>
        <taxon>Sphingobacteriales</taxon>
        <taxon>Sphingobacteriaceae</taxon>
        <taxon>Olivibacter</taxon>
    </lineage>
</organism>
<name>A0ABP9AYY5_9SPHI</name>
<evidence type="ECO:0000259" key="9">
    <source>
        <dbReference type="Pfam" id="PF07715"/>
    </source>
</evidence>
<evidence type="ECO:0000256" key="4">
    <source>
        <dbReference type="ARBA" id="ARBA00022692"/>
    </source>
</evidence>
<comment type="subcellular location">
    <subcellularLocation>
        <location evidence="1 8">Cell outer membrane</location>
        <topology evidence="1 8">Multi-pass membrane protein</topology>
    </subcellularLocation>
</comment>
<evidence type="ECO:0000313" key="10">
    <source>
        <dbReference type="EMBL" id="GAA4787985.1"/>
    </source>
</evidence>
<dbReference type="PANTHER" id="PTHR30069:SF29">
    <property type="entry name" value="HEMOGLOBIN AND HEMOGLOBIN-HAPTOGLOBIN-BINDING PROTEIN 1-RELATED"/>
    <property type="match status" value="1"/>
</dbReference>
<accession>A0ABP9AYY5</accession>
<dbReference type="InterPro" id="IPR036942">
    <property type="entry name" value="Beta-barrel_TonB_sf"/>
</dbReference>
<comment type="similarity">
    <text evidence="8">Belongs to the TonB-dependent receptor family.</text>
</comment>
<protein>
    <submittedName>
        <fullName evidence="10">TonB-dependent receptor</fullName>
    </submittedName>
</protein>
<keyword evidence="3 8" id="KW-1134">Transmembrane beta strand</keyword>
<dbReference type="Gene3D" id="2.170.130.10">
    <property type="entry name" value="TonB-dependent receptor, plug domain"/>
    <property type="match status" value="1"/>
</dbReference>
<dbReference type="InterPro" id="IPR008969">
    <property type="entry name" value="CarboxyPept-like_regulatory"/>
</dbReference>
<dbReference type="Proteomes" id="UP001501411">
    <property type="component" value="Unassembled WGS sequence"/>
</dbReference>
<evidence type="ECO:0000256" key="3">
    <source>
        <dbReference type="ARBA" id="ARBA00022452"/>
    </source>
</evidence>
<comment type="caution">
    <text evidence="10">The sequence shown here is derived from an EMBL/GenBank/DDBJ whole genome shotgun (WGS) entry which is preliminary data.</text>
</comment>
<keyword evidence="2 8" id="KW-0813">Transport</keyword>
<dbReference type="SUPFAM" id="SSF49464">
    <property type="entry name" value="Carboxypeptidase regulatory domain-like"/>
    <property type="match status" value="1"/>
</dbReference>
<evidence type="ECO:0000256" key="2">
    <source>
        <dbReference type="ARBA" id="ARBA00022448"/>
    </source>
</evidence>
<keyword evidence="11" id="KW-1185">Reference proteome</keyword>
<dbReference type="PROSITE" id="PS52016">
    <property type="entry name" value="TONB_DEPENDENT_REC_3"/>
    <property type="match status" value="1"/>
</dbReference>
<dbReference type="InterPro" id="IPR037066">
    <property type="entry name" value="Plug_dom_sf"/>
</dbReference>
<dbReference type="EMBL" id="BAABIQ010000008">
    <property type="protein sequence ID" value="GAA4787985.1"/>
    <property type="molecule type" value="Genomic_DNA"/>
</dbReference>
<keyword evidence="6 8" id="KW-0472">Membrane</keyword>
<evidence type="ECO:0000256" key="6">
    <source>
        <dbReference type="ARBA" id="ARBA00023136"/>
    </source>
</evidence>
<evidence type="ECO:0000256" key="7">
    <source>
        <dbReference type="ARBA" id="ARBA00023237"/>
    </source>
</evidence>
<evidence type="ECO:0000256" key="1">
    <source>
        <dbReference type="ARBA" id="ARBA00004571"/>
    </source>
</evidence>
<evidence type="ECO:0000256" key="8">
    <source>
        <dbReference type="PROSITE-ProRule" id="PRU01360"/>
    </source>
</evidence>
<reference evidence="11" key="1">
    <citation type="journal article" date="2019" name="Int. J. Syst. Evol. Microbiol.">
        <title>The Global Catalogue of Microorganisms (GCM) 10K type strain sequencing project: providing services to taxonomists for standard genome sequencing and annotation.</title>
        <authorList>
            <consortium name="The Broad Institute Genomics Platform"/>
            <consortium name="The Broad Institute Genome Sequencing Center for Infectious Disease"/>
            <person name="Wu L."/>
            <person name="Ma J."/>
        </authorList>
    </citation>
    <scope>NUCLEOTIDE SEQUENCE [LARGE SCALE GENOMIC DNA]</scope>
    <source>
        <strain evidence="11">JCM 18200</strain>
    </source>
</reference>
<evidence type="ECO:0000256" key="5">
    <source>
        <dbReference type="ARBA" id="ARBA00022729"/>
    </source>
</evidence>
<gene>
    <name evidence="10" type="ORF">GCM10023231_15170</name>
</gene>
<feature type="domain" description="TonB-dependent receptor plug" evidence="9">
    <location>
        <begin position="121"/>
        <end position="216"/>
    </location>
</feature>